<dbReference type="HOGENOM" id="CLU_3037770_0_0_1"/>
<dbReference type="Proteomes" id="UP000008493">
    <property type="component" value="Unassembled WGS sequence"/>
</dbReference>
<dbReference type="AlphaFoldDB" id="K5WU09"/>
<dbReference type="GeneID" id="18832080"/>
<dbReference type="EMBL" id="JH971391">
    <property type="protein sequence ID" value="EKM78926.1"/>
    <property type="molecule type" value="Genomic_DNA"/>
</dbReference>
<evidence type="ECO:0000313" key="1">
    <source>
        <dbReference type="EMBL" id="EKM78926.1"/>
    </source>
</evidence>
<organism evidence="1 2">
    <name type="scientific">Agaricus bisporus var. burnettii (strain JB137-S8 / ATCC MYA-4627 / FGSC 10392)</name>
    <name type="common">White button mushroom</name>
    <dbReference type="NCBI Taxonomy" id="597362"/>
    <lineage>
        <taxon>Eukaryota</taxon>
        <taxon>Fungi</taxon>
        <taxon>Dikarya</taxon>
        <taxon>Basidiomycota</taxon>
        <taxon>Agaricomycotina</taxon>
        <taxon>Agaricomycetes</taxon>
        <taxon>Agaricomycetidae</taxon>
        <taxon>Agaricales</taxon>
        <taxon>Agaricineae</taxon>
        <taxon>Agaricaceae</taxon>
        <taxon>Agaricus</taxon>
    </lineage>
</organism>
<name>K5WU09_AGABU</name>
<protein>
    <submittedName>
        <fullName evidence="1">Uncharacterized protein</fullName>
    </submittedName>
</protein>
<dbReference type="KEGG" id="abp:AGABI1DRAFT85790"/>
<gene>
    <name evidence="1" type="ORF">AGABI1DRAFT_85790</name>
</gene>
<evidence type="ECO:0000313" key="2">
    <source>
        <dbReference type="Proteomes" id="UP000008493"/>
    </source>
</evidence>
<reference evidence="2" key="1">
    <citation type="journal article" date="2012" name="Proc. Natl. Acad. Sci. U.S.A.">
        <title>Genome sequence of the button mushroom Agaricus bisporus reveals mechanisms governing adaptation to a humic-rich ecological niche.</title>
        <authorList>
            <person name="Morin E."/>
            <person name="Kohler A."/>
            <person name="Baker A.R."/>
            <person name="Foulongne-Oriol M."/>
            <person name="Lombard V."/>
            <person name="Nagy L.G."/>
            <person name="Ohm R.A."/>
            <person name="Patyshakuliyeva A."/>
            <person name="Brun A."/>
            <person name="Aerts A.L."/>
            <person name="Bailey A.M."/>
            <person name="Billette C."/>
            <person name="Coutinho P.M."/>
            <person name="Deakin G."/>
            <person name="Doddapaneni H."/>
            <person name="Floudas D."/>
            <person name="Grimwood J."/>
            <person name="Hilden K."/>
            <person name="Kuees U."/>
            <person name="LaButti K.M."/>
            <person name="Lapidus A."/>
            <person name="Lindquist E.A."/>
            <person name="Lucas S.M."/>
            <person name="Murat C."/>
            <person name="Riley R.W."/>
            <person name="Salamov A.A."/>
            <person name="Schmutz J."/>
            <person name="Subramanian V."/>
            <person name="Woesten H.A.B."/>
            <person name="Xu J."/>
            <person name="Eastwood D.C."/>
            <person name="Foster G.D."/>
            <person name="Sonnenberg A.S."/>
            <person name="Cullen D."/>
            <person name="de Vries R.P."/>
            <person name="Lundell T."/>
            <person name="Hibbett D.S."/>
            <person name="Henrissat B."/>
            <person name="Burton K.S."/>
            <person name="Kerrigan R.W."/>
            <person name="Challen M.P."/>
            <person name="Grigoriev I.V."/>
            <person name="Martin F."/>
        </authorList>
    </citation>
    <scope>NUCLEOTIDE SEQUENCE [LARGE SCALE GENOMIC DNA]</scope>
    <source>
        <strain evidence="2">JB137-S8 / ATCC MYA-4627 / FGSC 10392</strain>
    </source>
</reference>
<sequence>MSPLWLESLARLISAFQWGLKYDEVCAEMLEMHTDEIQMAECRIALTAQDLLGSV</sequence>
<accession>K5WU09</accession>
<dbReference type="RefSeq" id="XP_007330693.1">
    <property type="nucleotide sequence ID" value="XM_007330631.1"/>
</dbReference>
<dbReference type="InParanoid" id="K5WU09"/>
<proteinExistence type="predicted"/>
<keyword evidence="2" id="KW-1185">Reference proteome</keyword>